<gene>
    <name evidence="3" type="ORF">SAMN05661093_02319</name>
</gene>
<protein>
    <recommendedName>
        <fullName evidence="2">DUF1707 domain-containing protein</fullName>
    </recommendedName>
</protein>
<organism evidence="3 4">
    <name type="scientific">Kibdelosporangium aridum</name>
    <dbReference type="NCBI Taxonomy" id="2030"/>
    <lineage>
        <taxon>Bacteria</taxon>
        <taxon>Bacillati</taxon>
        <taxon>Actinomycetota</taxon>
        <taxon>Actinomycetes</taxon>
        <taxon>Pseudonocardiales</taxon>
        <taxon>Pseudonocardiaceae</taxon>
        <taxon>Kibdelosporangium</taxon>
    </lineage>
</organism>
<dbReference type="Proteomes" id="UP000192674">
    <property type="component" value="Unassembled WGS sequence"/>
</dbReference>
<evidence type="ECO:0000313" key="3">
    <source>
        <dbReference type="EMBL" id="SMC86112.1"/>
    </source>
</evidence>
<feature type="domain" description="DUF1707" evidence="2">
    <location>
        <begin position="26"/>
        <end position="78"/>
    </location>
</feature>
<dbReference type="EMBL" id="FWXV01000002">
    <property type="protein sequence ID" value="SMC86112.1"/>
    <property type="molecule type" value="Genomic_DNA"/>
</dbReference>
<keyword evidence="4" id="KW-1185">Reference proteome</keyword>
<keyword evidence="1" id="KW-0472">Membrane</keyword>
<evidence type="ECO:0000313" key="4">
    <source>
        <dbReference type="Proteomes" id="UP000192674"/>
    </source>
</evidence>
<feature type="transmembrane region" description="Helical" evidence="1">
    <location>
        <begin position="138"/>
        <end position="160"/>
    </location>
</feature>
<keyword evidence="1" id="KW-1133">Transmembrane helix</keyword>
<name>A0A1Y5XCN2_KIBAR</name>
<dbReference type="InterPro" id="IPR012551">
    <property type="entry name" value="DUF1707_SHOCT-like"/>
</dbReference>
<accession>A0A1Y5XCN2</accession>
<evidence type="ECO:0000259" key="2">
    <source>
        <dbReference type="Pfam" id="PF08044"/>
    </source>
</evidence>
<sequence>MAKTGPMSSVFSASRPYDCGVNDPEIRVGDAEREEALQALGDHMSAGRLDIDEYGERTARVAASKTRGDLLELFKDLPEPKPSFVPVVKSPEPVVAPAGPPLQRWASSRPALRAYAAMIPVIWVATALLFVFAVRTPFIFILPFFAMVAGARIWGADWHYERRAQRRQREHWKNQHRRHRGHY</sequence>
<proteinExistence type="predicted"/>
<keyword evidence="1" id="KW-0812">Transmembrane</keyword>
<evidence type="ECO:0000256" key="1">
    <source>
        <dbReference type="SAM" id="Phobius"/>
    </source>
</evidence>
<reference evidence="3 4" key="1">
    <citation type="submission" date="2017-04" db="EMBL/GenBank/DDBJ databases">
        <authorList>
            <person name="Afonso C.L."/>
            <person name="Miller P.J."/>
            <person name="Scott M.A."/>
            <person name="Spackman E."/>
            <person name="Goraichik I."/>
            <person name="Dimitrov K.M."/>
            <person name="Suarez D.L."/>
            <person name="Swayne D.E."/>
        </authorList>
    </citation>
    <scope>NUCLEOTIDE SEQUENCE [LARGE SCALE GENOMIC DNA]</scope>
    <source>
        <strain evidence="3 4">DSM 43828</strain>
    </source>
</reference>
<dbReference type="Pfam" id="PF08044">
    <property type="entry name" value="DUF1707"/>
    <property type="match status" value="1"/>
</dbReference>
<feature type="transmembrane region" description="Helical" evidence="1">
    <location>
        <begin position="112"/>
        <end position="132"/>
    </location>
</feature>
<dbReference type="AlphaFoldDB" id="A0A1Y5XCN2"/>